<dbReference type="Proteomes" id="UP000198755">
    <property type="component" value="Unassembled WGS sequence"/>
</dbReference>
<dbReference type="Pfam" id="PF00440">
    <property type="entry name" value="TetR_N"/>
    <property type="match status" value="1"/>
</dbReference>
<keyword evidence="5" id="KW-1185">Reference proteome</keyword>
<sequence>MVDQVKSESDPLGLAPPPKDARKAIIDALLELAGERNWEDITISDIAARANVSLSTFREFFPSKGAILASFSRNIDKLVLDTTGDDLAGEPAKERLFDVLMRRLDVLTPYKAALEGVAEWARKDPLGASAINQVNLNSMRFMLEASGIDSEGPVGAIKLQGLVLAWRRILNVWFHDDDPGLASTMAALDRELTKGGKFVARAEDLNRLVSPLFSLARAVFIPRGPDHHGAGAQSKDASASS</sequence>
<feature type="DNA-binding region" description="H-T-H motif" evidence="2">
    <location>
        <begin position="42"/>
        <end position="61"/>
    </location>
</feature>
<evidence type="ECO:0000313" key="5">
    <source>
        <dbReference type="Proteomes" id="UP000198755"/>
    </source>
</evidence>
<dbReference type="PANTHER" id="PTHR43479:SF11">
    <property type="entry name" value="ACREF_ENVCD OPERON REPRESSOR-RELATED"/>
    <property type="match status" value="1"/>
</dbReference>
<dbReference type="InterPro" id="IPR009057">
    <property type="entry name" value="Homeodomain-like_sf"/>
</dbReference>
<dbReference type="PROSITE" id="PS50977">
    <property type="entry name" value="HTH_TETR_2"/>
    <property type="match status" value="1"/>
</dbReference>
<dbReference type="PANTHER" id="PTHR43479">
    <property type="entry name" value="ACREF/ENVCD OPERON REPRESSOR-RELATED"/>
    <property type="match status" value="1"/>
</dbReference>
<dbReference type="EMBL" id="FOSN01000007">
    <property type="protein sequence ID" value="SFK38298.1"/>
    <property type="molecule type" value="Genomic_DNA"/>
</dbReference>
<keyword evidence="1 2" id="KW-0238">DNA-binding</keyword>
<dbReference type="STRING" id="1612308.SAMN05444581_10730"/>
<dbReference type="OrthoDB" id="7828598at2"/>
<dbReference type="GO" id="GO:0003677">
    <property type="term" value="F:DNA binding"/>
    <property type="evidence" value="ECO:0007669"/>
    <property type="project" value="UniProtKB-UniRule"/>
</dbReference>
<gene>
    <name evidence="4" type="ORF">SAMN05444581_10730</name>
</gene>
<dbReference type="Gene3D" id="1.10.357.10">
    <property type="entry name" value="Tetracycline Repressor, domain 2"/>
    <property type="match status" value="1"/>
</dbReference>
<evidence type="ECO:0000256" key="2">
    <source>
        <dbReference type="PROSITE-ProRule" id="PRU00335"/>
    </source>
</evidence>
<dbReference type="AlphaFoldDB" id="A0A1I3Z2I8"/>
<protein>
    <submittedName>
        <fullName evidence="4">Regulatory protein, tetR family</fullName>
    </submittedName>
</protein>
<dbReference type="SUPFAM" id="SSF46689">
    <property type="entry name" value="Homeodomain-like"/>
    <property type="match status" value="1"/>
</dbReference>
<proteinExistence type="predicted"/>
<evidence type="ECO:0000256" key="1">
    <source>
        <dbReference type="ARBA" id="ARBA00023125"/>
    </source>
</evidence>
<feature type="domain" description="HTH tetR-type" evidence="3">
    <location>
        <begin position="19"/>
        <end position="79"/>
    </location>
</feature>
<reference evidence="4 5" key="1">
    <citation type="submission" date="2016-10" db="EMBL/GenBank/DDBJ databases">
        <authorList>
            <person name="de Groot N.N."/>
        </authorList>
    </citation>
    <scope>NUCLEOTIDE SEQUENCE [LARGE SCALE GENOMIC DNA]</scope>
    <source>
        <strain evidence="4 5">NE2</strain>
    </source>
</reference>
<dbReference type="InterPro" id="IPR050624">
    <property type="entry name" value="HTH-type_Tx_Regulator"/>
</dbReference>
<name>A0A1I3Z2I8_9HYPH</name>
<evidence type="ECO:0000313" key="4">
    <source>
        <dbReference type="EMBL" id="SFK38298.1"/>
    </source>
</evidence>
<accession>A0A1I3Z2I8</accession>
<dbReference type="InterPro" id="IPR001647">
    <property type="entry name" value="HTH_TetR"/>
</dbReference>
<dbReference type="RefSeq" id="WP_091681413.1">
    <property type="nucleotide sequence ID" value="NZ_FOSN01000007.1"/>
</dbReference>
<organism evidence="4 5">
    <name type="scientific">Methylocapsa palsarum</name>
    <dbReference type="NCBI Taxonomy" id="1612308"/>
    <lineage>
        <taxon>Bacteria</taxon>
        <taxon>Pseudomonadati</taxon>
        <taxon>Pseudomonadota</taxon>
        <taxon>Alphaproteobacteria</taxon>
        <taxon>Hyphomicrobiales</taxon>
        <taxon>Beijerinckiaceae</taxon>
        <taxon>Methylocapsa</taxon>
    </lineage>
</organism>
<evidence type="ECO:0000259" key="3">
    <source>
        <dbReference type="PROSITE" id="PS50977"/>
    </source>
</evidence>